<feature type="compositionally biased region" description="Low complexity" evidence="1">
    <location>
        <begin position="480"/>
        <end position="504"/>
    </location>
</feature>
<feature type="compositionally biased region" description="Basic residues" evidence="1">
    <location>
        <begin position="283"/>
        <end position="295"/>
    </location>
</feature>
<reference evidence="2" key="1">
    <citation type="submission" date="2020-02" db="EMBL/GenBank/DDBJ databases">
        <authorList>
            <person name="Meier V. D."/>
        </authorList>
    </citation>
    <scope>NUCLEOTIDE SEQUENCE</scope>
    <source>
        <strain evidence="2">AVDCRST_MAG36</strain>
    </source>
</reference>
<feature type="region of interest" description="Disordered" evidence="1">
    <location>
        <begin position="1"/>
        <end position="307"/>
    </location>
</feature>
<dbReference type="GO" id="GO:0050566">
    <property type="term" value="F:asparaginyl-tRNA synthase (glutamine-hydrolyzing) activity"/>
    <property type="evidence" value="ECO:0007669"/>
    <property type="project" value="UniProtKB-EC"/>
</dbReference>
<keyword evidence="2" id="KW-0436">Ligase</keyword>
<dbReference type="GO" id="GO:0050567">
    <property type="term" value="F:glutaminyl-tRNA synthase (glutamine-hydrolyzing) activity"/>
    <property type="evidence" value="ECO:0007669"/>
    <property type="project" value="UniProtKB-EC"/>
</dbReference>
<feature type="non-terminal residue" evidence="2">
    <location>
        <position position="504"/>
    </location>
</feature>
<feature type="compositionally biased region" description="Basic and acidic residues" evidence="1">
    <location>
        <begin position="186"/>
        <end position="197"/>
    </location>
</feature>
<feature type="compositionally biased region" description="Gly residues" evidence="1">
    <location>
        <begin position="7"/>
        <end position="16"/>
    </location>
</feature>
<feature type="compositionally biased region" description="Basic residues" evidence="1">
    <location>
        <begin position="44"/>
        <end position="61"/>
    </location>
</feature>
<feature type="compositionally biased region" description="Basic residues" evidence="1">
    <location>
        <begin position="147"/>
        <end position="177"/>
    </location>
</feature>
<organism evidence="2">
    <name type="scientific">uncultured Nocardioidaceae bacterium</name>
    <dbReference type="NCBI Taxonomy" id="253824"/>
    <lineage>
        <taxon>Bacteria</taxon>
        <taxon>Bacillati</taxon>
        <taxon>Actinomycetota</taxon>
        <taxon>Actinomycetes</taxon>
        <taxon>Propionibacteriales</taxon>
        <taxon>Nocardioidaceae</taxon>
        <taxon>environmental samples</taxon>
    </lineage>
</organism>
<keyword evidence="2" id="KW-0808">Transferase</keyword>
<dbReference type="AlphaFoldDB" id="A0A6J4LBQ4"/>
<evidence type="ECO:0000313" key="2">
    <source>
        <dbReference type="EMBL" id="CAA9327942.1"/>
    </source>
</evidence>
<dbReference type="EMBL" id="CADCUH010000044">
    <property type="protein sequence ID" value="CAA9327942.1"/>
    <property type="molecule type" value="Genomic_DNA"/>
</dbReference>
<feature type="compositionally biased region" description="Basic and acidic residues" evidence="1">
    <location>
        <begin position="340"/>
        <end position="351"/>
    </location>
</feature>
<proteinExistence type="predicted"/>
<dbReference type="EC" id="6.3.5.7" evidence="2"/>
<feature type="compositionally biased region" description="Basic and acidic residues" evidence="1">
    <location>
        <begin position="214"/>
        <end position="233"/>
    </location>
</feature>
<feature type="compositionally biased region" description="Basic and acidic residues" evidence="1">
    <location>
        <begin position="405"/>
        <end position="437"/>
    </location>
</feature>
<feature type="compositionally biased region" description="Basic residues" evidence="1">
    <location>
        <begin position="234"/>
        <end position="255"/>
    </location>
</feature>
<feature type="region of interest" description="Disordered" evidence="1">
    <location>
        <begin position="400"/>
        <end position="504"/>
    </location>
</feature>
<accession>A0A6J4LBQ4</accession>
<feature type="compositionally biased region" description="Basic residues" evidence="1">
    <location>
        <begin position="451"/>
        <end position="479"/>
    </location>
</feature>
<dbReference type="GO" id="GO:0016740">
    <property type="term" value="F:transferase activity"/>
    <property type="evidence" value="ECO:0007669"/>
    <property type="project" value="UniProtKB-KW"/>
</dbReference>
<gene>
    <name evidence="2" type="ORF">AVDCRST_MAG36-778</name>
</gene>
<feature type="compositionally biased region" description="Basic and acidic residues" evidence="1">
    <location>
        <begin position="118"/>
        <end position="135"/>
    </location>
</feature>
<evidence type="ECO:0000256" key="1">
    <source>
        <dbReference type="SAM" id="MobiDB-lite"/>
    </source>
</evidence>
<feature type="region of interest" description="Disordered" evidence="1">
    <location>
        <begin position="332"/>
        <end position="369"/>
    </location>
</feature>
<feature type="compositionally biased region" description="Low complexity" evidence="1">
    <location>
        <begin position="62"/>
        <end position="71"/>
    </location>
</feature>
<name>A0A6J4LBQ4_9ACTN</name>
<feature type="non-terminal residue" evidence="2">
    <location>
        <position position="1"/>
    </location>
</feature>
<protein>
    <submittedName>
        <fullName evidence="2">Aspartyl-tRNA(Asn) amidotransferase subunit A @ Glutamyl-tRNA(Gln) amidotransferase subunit A</fullName>
        <ecNumber evidence="2">6.3.5.6</ecNumber>
        <ecNumber evidence="2">6.3.5.7</ecNumber>
    </submittedName>
</protein>
<feature type="compositionally biased region" description="Basic residues" evidence="1">
    <location>
        <begin position="105"/>
        <end position="116"/>
    </location>
</feature>
<sequence>GRPPRPDGGGAGGGARCRGDLLGRGDPGLPRPRRGARPGAARLPPRRRRRRPRRGPGRRRPPSAGRSGARSCRGPGRGQGPVLHHGAADHLRLPDPAGVGPAVRRDRRHQASRGRHAGAGEDQPRRVRDGVEHRALGVRPDPQPLGHRAHPGRLRRRLGRRRRRAARALGDRHRHRRLDPAAGGAHGDRGRQADVRRGVALRHRRDGQQPRPGRPGDPDGPRRRPAPRGDRRPRPARLHEHRRPGASRRGGRAPCRRPGPARRCGDRARRRGVPARGPGPLRGGRRAARRGRRGGRGGLLPQLHPGAGDLLPGHAVGGLLEPGALRRDALRVAGHAGGRGRPERRAGDGRDPRHRVRGRGEAADHPRHLRAVQRLLRRVLRLRAEGARAGGARLRGRLRAGRRAGVADRAHDGVPDGGEARRPPRDVPAGRRDDPGQPRRGPRPVAAGRPGRGRAAGRRAAARPAHGRRPALQRRRRPRGAAARPVGRAAGAAVRSPGAGRSAV</sequence>
<dbReference type="EC" id="6.3.5.6" evidence="2"/>